<evidence type="ECO:0000313" key="2">
    <source>
        <dbReference type="EMBL" id="TFK49923.1"/>
    </source>
</evidence>
<dbReference type="OrthoDB" id="2744882at2759"/>
<accession>A0A5C3MYB3</accession>
<dbReference type="EMBL" id="ML213514">
    <property type="protein sequence ID" value="TFK49923.1"/>
    <property type="molecule type" value="Genomic_DNA"/>
</dbReference>
<feature type="transmembrane region" description="Helical" evidence="1">
    <location>
        <begin position="117"/>
        <end position="135"/>
    </location>
</feature>
<keyword evidence="1" id="KW-0472">Membrane</keyword>
<dbReference type="AlphaFoldDB" id="A0A5C3MYB3"/>
<sequence>MITGVLYNDIVCSNAAESTMNIVSAVLTLRPLPLSPNTLGLPGCSYSHEAVDPEMLKLAIGSWGLVAFVTFMYFLLILINVITTIYPRGLPGERLELLSLAKFAPIVYLFMRDGTVYFFIVFVAALLTISMTVAFPSRAISAMGYLWLTVTYSVMSARLYLNLRGAMAGNQRTIGSPESVELHVRDRTTAGDIAFAPVTTQTMSTVSEAV</sequence>
<keyword evidence="1" id="KW-0812">Transmembrane</keyword>
<feature type="transmembrane region" description="Helical" evidence="1">
    <location>
        <begin position="60"/>
        <end position="83"/>
    </location>
</feature>
<evidence type="ECO:0000313" key="3">
    <source>
        <dbReference type="Proteomes" id="UP000305948"/>
    </source>
</evidence>
<evidence type="ECO:0000256" key="1">
    <source>
        <dbReference type="SAM" id="Phobius"/>
    </source>
</evidence>
<organism evidence="2 3">
    <name type="scientific">Heliocybe sulcata</name>
    <dbReference type="NCBI Taxonomy" id="5364"/>
    <lineage>
        <taxon>Eukaryota</taxon>
        <taxon>Fungi</taxon>
        <taxon>Dikarya</taxon>
        <taxon>Basidiomycota</taxon>
        <taxon>Agaricomycotina</taxon>
        <taxon>Agaricomycetes</taxon>
        <taxon>Gloeophyllales</taxon>
        <taxon>Gloeophyllaceae</taxon>
        <taxon>Heliocybe</taxon>
    </lineage>
</organism>
<reference evidence="2 3" key="1">
    <citation type="journal article" date="2019" name="Nat. Ecol. Evol.">
        <title>Megaphylogeny resolves global patterns of mushroom evolution.</title>
        <authorList>
            <person name="Varga T."/>
            <person name="Krizsan K."/>
            <person name="Foldi C."/>
            <person name="Dima B."/>
            <person name="Sanchez-Garcia M."/>
            <person name="Sanchez-Ramirez S."/>
            <person name="Szollosi G.J."/>
            <person name="Szarkandi J.G."/>
            <person name="Papp V."/>
            <person name="Albert L."/>
            <person name="Andreopoulos W."/>
            <person name="Angelini C."/>
            <person name="Antonin V."/>
            <person name="Barry K.W."/>
            <person name="Bougher N.L."/>
            <person name="Buchanan P."/>
            <person name="Buyck B."/>
            <person name="Bense V."/>
            <person name="Catcheside P."/>
            <person name="Chovatia M."/>
            <person name="Cooper J."/>
            <person name="Damon W."/>
            <person name="Desjardin D."/>
            <person name="Finy P."/>
            <person name="Geml J."/>
            <person name="Haridas S."/>
            <person name="Hughes K."/>
            <person name="Justo A."/>
            <person name="Karasinski D."/>
            <person name="Kautmanova I."/>
            <person name="Kiss B."/>
            <person name="Kocsube S."/>
            <person name="Kotiranta H."/>
            <person name="LaButti K.M."/>
            <person name="Lechner B.E."/>
            <person name="Liimatainen K."/>
            <person name="Lipzen A."/>
            <person name="Lukacs Z."/>
            <person name="Mihaltcheva S."/>
            <person name="Morgado L.N."/>
            <person name="Niskanen T."/>
            <person name="Noordeloos M.E."/>
            <person name="Ohm R.A."/>
            <person name="Ortiz-Santana B."/>
            <person name="Ovrebo C."/>
            <person name="Racz N."/>
            <person name="Riley R."/>
            <person name="Savchenko A."/>
            <person name="Shiryaev A."/>
            <person name="Soop K."/>
            <person name="Spirin V."/>
            <person name="Szebenyi C."/>
            <person name="Tomsovsky M."/>
            <person name="Tulloss R.E."/>
            <person name="Uehling J."/>
            <person name="Grigoriev I.V."/>
            <person name="Vagvolgyi C."/>
            <person name="Papp T."/>
            <person name="Martin F.M."/>
            <person name="Miettinen O."/>
            <person name="Hibbett D.S."/>
            <person name="Nagy L.G."/>
        </authorList>
    </citation>
    <scope>NUCLEOTIDE SEQUENCE [LARGE SCALE GENOMIC DNA]</scope>
    <source>
        <strain evidence="2 3">OMC1185</strain>
    </source>
</reference>
<name>A0A5C3MYB3_9AGAM</name>
<dbReference type="Proteomes" id="UP000305948">
    <property type="component" value="Unassembled WGS sequence"/>
</dbReference>
<proteinExistence type="predicted"/>
<feature type="transmembrane region" description="Helical" evidence="1">
    <location>
        <begin position="142"/>
        <end position="161"/>
    </location>
</feature>
<protein>
    <submittedName>
        <fullName evidence="2">Uncharacterized protein</fullName>
    </submittedName>
</protein>
<keyword evidence="1" id="KW-1133">Transmembrane helix</keyword>
<gene>
    <name evidence="2" type="ORF">OE88DRAFT_292271</name>
</gene>
<keyword evidence="3" id="KW-1185">Reference proteome</keyword>